<dbReference type="GO" id="GO:0006879">
    <property type="term" value="P:intracellular iron ion homeostasis"/>
    <property type="evidence" value="ECO:0007669"/>
    <property type="project" value="UniProtKB-KW"/>
</dbReference>
<evidence type="ECO:0000256" key="3">
    <source>
        <dbReference type="ARBA" id="ARBA00022434"/>
    </source>
</evidence>
<evidence type="ECO:0000256" key="12">
    <source>
        <dbReference type="PIRSR" id="PIRSR601519-1"/>
    </source>
</evidence>
<keyword evidence="6 12" id="KW-0479">Metal-binding</keyword>
<evidence type="ECO:0000256" key="2">
    <source>
        <dbReference type="ARBA" id="ARBA00007513"/>
    </source>
</evidence>
<name>H7CGH2_ULVPE</name>
<keyword evidence="3 13" id="KW-0409">Iron storage</keyword>
<dbReference type="PANTHER" id="PTHR11431:SF75">
    <property type="entry name" value="FERRITIN"/>
    <property type="match status" value="1"/>
</dbReference>
<dbReference type="PDBsum" id="3VNX"/>
<evidence type="ECO:0000256" key="13">
    <source>
        <dbReference type="RuleBase" id="RU361145"/>
    </source>
</evidence>
<evidence type="ECO:0000256" key="6">
    <source>
        <dbReference type="ARBA" id="ARBA00022723"/>
    </source>
</evidence>
<dbReference type="InterPro" id="IPR012347">
    <property type="entry name" value="Ferritin-like"/>
</dbReference>
<dbReference type="Pfam" id="PF00210">
    <property type="entry name" value="Ferritin"/>
    <property type="match status" value="1"/>
</dbReference>
<dbReference type="GO" id="GO:0008198">
    <property type="term" value="F:ferrous iron binding"/>
    <property type="evidence" value="ECO:0007669"/>
    <property type="project" value="TreeGrafter"/>
</dbReference>
<dbReference type="PROSITE" id="PS50905">
    <property type="entry name" value="FERRITIN_LIKE"/>
    <property type="match status" value="1"/>
</dbReference>
<comment type="function">
    <text evidence="9">Stores iron in a soluble, non-toxic, readily available form. Important for iron homeostasis. Has ferroxidase activity. Iron is taken up in the ferrous form and deposited as ferric hydroxides after oxidation.</text>
</comment>
<dbReference type="GO" id="GO:0006950">
    <property type="term" value="P:response to stress"/>
    <property type="evidence" value="ECO:0007669"/>
    <property type="project" value="UniProtKB-ARBA"/>
</dbReference>
<dbReference type="CDD" id="cd01056">
    <property type="entry name" value="Euk_Ferritin"/>
    <property type="match status" value="1"/>
</dbReference>
<dbReference type="FunFam" id="1.20.1260.10:FF:000006">
    <property type="entry name" value="Ferritin"/>
    <property type="match status" value="1"/>
</dbReference>
<keyword evidence="7 13" id="KW-0560">Oxidoreductase</keyword>
<comment type="similarity">
    <text evidence="2 13">Belongs to the ferritin family.</text>
</comment>
<comment type="function">
    <text evidence="13">Stores iron in a soluble, non-toxic, readily available form. Important for iron homeostasis. Iron is taken up in the ferrous form and deposited as ferric hydroxides after oxidation.</text>
</comment>
<comment type="subcellular location">
    <subcellularLocation>
        <location evidence="1">Plastid</location>
        <location evidence="1">Chloroplast</location>
    </subcellularLocation>
</comment>
<accession>H7CGH2</accession>
<evidence type="ECO:0000256" key="1">
    <source>
        <dbReference type="ARBA" id="ARBA00004229"/>
    </source>
</evidence>
<dbReference type="InterPro" id="IPR009078">
    <property type="entry name" value="Ferritin-like_SF"/>
</dbReference>
<feature type="binding site" evidence="12">
    <location>
        <position position="171"/>
    </location>
    <ligand>
        <name>Fe cation</name>
        <dbReference type="ChEBI" id="CHEBI:24875"/>
        <label>1</label>
    </ligand>
</feature>
<comment type="catalytic activity">
    <reaction evidence="11 13">
        <text>4 Fe(2+) + O2 + 4 H(+) = 4 Fe(3+) + 2 H2O</text>
        <dbReference type="Rhea" id="RHEA:11148"/>
        <dbReference type="ChEBI" id="CHEBI:15377"/>
        <dbReference type="ChEBI" id="CHEBI:15378"/>
        <dbReference type="ChEBI" id="CHEBI:15379"/>
        <dbReference type="ChEBI" id="CHEBI:29033"/>
        <dbReference type="ChEBI" id="CHEBI:29034"/>
        <dbReference type="EC" id="1.16.3.1"/>
    </reaction>
</comment>
<dbReference type="GO" id="GO:0009507">
    <property type="term" value="C:chloroplast"/>
    <property type="evidence" value="ECO:0007669"/>
    <property type="project" value="UniProtKB-SubCell"/>
</dbReference>
<dbReference type="GO" id="GO:0008199">
    <property type="term" value="F:ferric iron binding"/>
    <property type="evidence" value="ECO:0007669"/>
    <property type="project" value="InterPro"/>
</dbReference>
<dbReference type="AlphaFoldDB" id="H7CGH2"/>
<sequence length="240" mass="26557">MLSASIKASTGATKAVGAGRLSHFQLRRQRGVSAHAAQEVTGMVFQPFSEVQGELSTVTQAPVTDSYARVEYHIECEAAINEQINIEYTISYVYHALHSYFARDNVGLPGFAKFFKEASDEEREHAHMLMDYQTKRGGRVELKPLAAPEMEFANDDKGEALYAMELALSLEKLNFQKLQALQAIADKHKDAALCDFVEGGLLSEQVDAVKEHAVYVSQLRRVGKGVGVYLLDQELGEEEA</sequence>
<evidence type="ECO:0000313" key="15">
    <source>
        <dbReference type="EMBL" id="BAL72793.1"/>
    </source>
</evidence>
<keyword evidence="16" id="KW-0002">3D-structure</keyword>
<evidence type="ECO:0000256" key="8">
    <source>
        <dbReference type="ARBA" id="ARBA00023004"/>
    </source>
</evidence>
<feature type="binding site" evidence="12">
    <location>
        <position position="125"/>
    </location>
    <ligand>
        <name>Fe cation</name>
        <dbReference type="ChEBI" id="CHEBI:24875"/>
        <label>1</label>
    </ligand>
</feature>
<evidence type="ECO:0000256" key="4">
    <source>
        <dbReference type="ARBA" id="ARBA00022528"/>
    </source>
</evidence>
<keyword evidence="4" id="KW-0150">Chloroplast</keyword>
<proteinExistence type="evidence at protein level"/>
<feature type="binding site" evidence="12">
    <location>
        <position position="122"/>
    </location>
    <ligand>
        <name>Fe cation</name>
        <dbReference type="ChEBI" id="CHEBI:24875"/>
        <label>1</label>
    </ligand>
</feature>
<dbReference type="EMBL" id="AB691549">
    <property type="protein sequence ID" value="BAL72793.1"/>
    <property type="molecule type" value="mRNA"/>
</dbReference>
<feature type="binding site" evidence="16">
    <location>
        <position position="198"/>
    </location>
    <ligand>
        <name>Ca(2+)</name>
        <dbReference type="ChEBI" id="CHEBI:29108"/>
        <label>2</label>
    </ligand>
</feature>
<protein>
    <recommendedName>
        <fullName evidence="13">Ferritin</fullName>
        <ecNumber evidence="13">1.16.3.1</ecNumber>
    </recommendedName>
</protein>
<dbReference type="InterPro" id="IPR009040">
    <property type="entry name" value="Ferritin-like_diiron"/>
</dbReference>
<dbReference type="PDB" id="3VNX">
    <property type="method" value="X-ray"/>
    <property type="resolution" value="2.40 A"/>
    <property type="chains" value="A=37-240"/>
</dbReference>
<feature type="binding site" evidence="16">
    <location>
        <position position="195"/>
    </location>
    <ligand>
        <name>Ca(2+)</name>
        <dbReference type="ChEBI" id="CHEBI:29108"/>
        <label>2</label>
    </ligand>
</feature>
<comment type="subunit">
    <text evidence="10">Oligomer of 24 subunits. There are two types of subunits: L (light) chain and H (heavy) chain. The major chain can be light or heavy, depending on the species and tissue type. The functional molecule forms a roughly spherical shell with a diameter of 12 nm and contains a central cavity into which the insoluble mineral iron core is deposited.</text>
</comment>
<evidence type="ECO:0000256" key="7">
    <source>
        <dbReference type="ARBA" id="ARBA00023002"/>
    </source>
</evidence>
<feature type="binding site" evidence="16">
    <location>
        <position position="87"/>
    </location>
    <ligand>
        <name>Ca(2+)</name>
        <dbReference type="ChEBI" id="CHEBI:29108"/>
        <label>1</label>
    </ligand>
</feature>
<evidence type="ECO:0000256" key="10">
    <source>
        <dbReference type="ARBA" id="ARBA00026060"/>
    </source>
</evidence>
<feature type="binding site" evidence="16">
    <location>
        <position position="122"/>
    </location>
    <ligand>
        <name>Ca(2+)</name>
        <dbReference type="ChEBI" id="CHEBI:29108"/>
        <label>1</label>
    </ligand>
</feature>
<dbReference type="PANTHER" id="PTHR11431">
    <property type="entry name" value="FERRITIN"/>
    <property type="match status" value="1"/>
</dbReference>
<feature type="binding site" evidence="12">
    <location>
        <position position="205"/>
    </location>
    <ligand>
        <name>Fe cation</name>
        <dbReference type="ChEBI" id="CHEBI:24875"/>
        <label>1</label>
    </ligand>
</feature>
<evidence type="ECO:0000259" key="14">
    <source>
        <dbReference type="PROSITE" id="PS50905"/>
    </source>
</evidence>
<organism evidence="15">
    <name type="scientific">Ulva pertusa</name>
    <name type="common">Sea lettuce</name>
    <dbReference type="NCBI Taxonomy" id="3120"/>
    <lineage>
        <taxon>Eukaryota</taxon>
        <taxon>Viridiplantae</taxon>
        <taxon>Chlorophyta</taxon>
        <taxon>core chlorophytes</taxon>
        <taxon>Ulvophyceae</taxon>
        <taxon>OUU clade</taxon>
        <taxon>Ulvales</taxon>
        <taxon>Ulvaceae</taxon>
        <taxon>Ulva</taxon>
    </lineage>
</organism>
<keyword evidence="16" id="KW-0106">Calcium</keyword>
<reference evidence="15 16" key="1">
    <citation type="journal article" date="2012" name="Protein Sci.">
        <title>The extension peptide of plant ferritin from sea lettuce contributes to shell stability and surface hydrophobicity.</title>
        <authorList>
            <person name="Masuda T."/>
            <person name="Morimoto S."/>
            <person name="Mikami B."/>
            <person name="Toyohara H."/>
        </authorList>
    </citation>
    <scope>NUCLEOTIDE SEQUENCE</scope>
</reference>
<feature type="binding site" evidence="12">
    <location>
        <position position="87"/>
    </location>
    <ligand>
        <name>Fe cation</name>
        <dbReference type="ChEBI" id="CHEBI:24875"/>
        <label>1</label>
    </ligand>
</feature>
<keyword evidence="5" id="KW-0934">Plastid</keyword>
<feature type="domain" description="Ferritin-like diiron" evidence="14">
    <location>
        <begin position="70"/>
        <end position="223"/>
    </location>
</feature>
<dbReference type="InterPro" id="IPR008331">
    <property type="entry name" value="Ferritin_DPS_dom"/>
</dbReference>
<evidence type="ECO:0000256" key="5">
    <source>
        <dbReference type="ARBA" id="ARBA00022640"/>
    </source>
</evidence>
<dbReference type="Gene3D" id="1.20.1260.10">
    <property type="match status" value="1"/>
</dbReference>
<dbReference type="EvolutionaryTrace" id="H7CGH2"/>
<evidence type="ECO:0000256" key="9">
    <source>
        <dbReference type="ARBA" id="ARBA00025111"/>
    </source>
</evidence>
<dbReference type="SUPFAM" id="SSF47240">
    <property type="entry name" value="Ferritin-like"/>
    <property type="match status" value="1"/>
</dbReference>
<dbReference type="GO" id="GO:0004322">
    <property type="term" value="F:ferroxidase activity"/>
    <property type="evidence" value="ECO:0007669"/>
    <property type="project" value="UniProtKB-EC"/>
</dbReference>
<evidence type="ECO:0000256" key="11">
    <source>
        <dbReference type="ARBA" id="ARBA00047990"/>
    </source>
</evidence>
<evidence type="ECO:0007829" key="16">
    <source>
        <dbReference type="PDB" id="3VNX"/>
    </source>
</evidence>
<dbReference type="EC" id="1.16.3.1" evidence="13"/>
<dbReference type="SMR" id="H7CGH2"/>
<gene>
    <name evidence="15" type="primary">UpFer</name>
</gene>
<dbReference type="GO" id="GO:0006826">
    <property type="term" value="P:iron ion transport"/>
    <property type="evidence" value="ECO:0007669"/>
    <property type="project" value="InterPro"/>
</dbReference>
<dbReference type="InterPro" id="IPR001519">
    <property type="entry name" value="Ferritin"/>
</dbReference>
<keyword evidence="8 12" id="KW-0408">Iron</keyword>